<reference evidence="1 2" key="1">
    <citation type="submission" date="2024-10" db="EMBL/GenBank/DDBJ databases">
        <title>The Natural Products Discovery Center: Release of the First 8490 Sequenced Strains for Exploring Actinobacteria Biosynthetic Diversity.</title>
        <authorList>
            <person name="Kalkreuter E."/>
            <person name="Kautsar S.A."/>
            <person name="Yang D."/>
            <person name="Bader C.D."/>
            <person name="Teijaro C.N."/>
            <person name="Fluegel L."/>
            <person name="Davis C.M."/>
            <person name="Simpson J.R."/>
            <person name="Lauterbach L."/>
            <person name="Steele A.D."/>
            <person name="Gui C."/>
            <person name="Meng S."/>
            <person name="Li G."/>
            <person name="Viehrig K."/>
            <person name="Ye F."/>
            <person name="Su P."/>
            <person name="Kiefer A.F."/>
            <person name="Nichols A."/>
            <person name="Cepeda A.J."/>
            <person name="Yan W."/>
            <person name="Fan B."/>
            <person name="Jiang Y."/>
            <person name="Adhikari A."/>
            <person name="Zheng C.-J."/>
            <person name="Schuster L."/>
            <person name="Cowan T.M."/>
            <person name="Smanski M.J."/>
            <person name="Chevrette M.G."/>
            <person name="De Carvalho L.P.S."/>
            <person name="Shen B."/>
        </authorList>
    </citation>
    <scope>NUCLEOTIDE SEQUENCE [LARGE SCALE GENOMIC DNA]</scope>
    <source>
        <strain evidence="1 2">NPDC015755</strain>
    </source>
</reference>
<proteinExistence type="predicted"/>
<name>A0ABW6YLZ7_9ACTN</name>
<keyword evidence="2" id="KW-1185">Reference proteome</keyword>
<dbReference type="RefSeq" id="WP_391937660.1">
    <property type="nucleotide sequence ID" value="NZ_JBIBSM010000026.1"/>
</dbReference>
<organism evidence="1 2">
    <name type="scientific">Streptomyces lateritius</name>
    <dbReference type="NCBI Taxonomy" id="67313"/>
    <lineage>
        <taxon>Bacteria</taxon>
        <taxon>Bacillati</taxon>
        <taxon>Actinomycetota</taxon>
        <taxon>Actinomycetes</taxon>
        <taxon>Kitasatosporales</taxon>
        <taxon>Streptomycetaceae</taxon>
        <taxon>Streptomyces</taxon>
    </lineage>
</organism>
<gene>
    <name evidence="1" type="ORF">ACF05T_33320</name>
</gene>
<dbReference type="Proteomes" id="UP001603013">
    <property type="component" value="Unassembled WGS sequence"/>
</dbReference>
<comment type="caution">
    <text evidence="1">The sequence shown here is derived from an EMBL/GenBank/DDBJ whole genome shotgun (WGS) entry which is preliminary data.</text>
</comment>
<evidence type="ECO:0000313" key="1">
    <source>
        <dbReference type="EMBL" id="MFF8280889.1"/>
    </source>
</evidence>
<evidence type="ECO:0000313" key="2">
    <source>
        <dbReference type="Proteomes" id="UP001603013"/>
    </source>
</evidence>
<protein>
    <submittedName>
        <fullName evidence="1">Uncharacterized protein</fullName>
    </submittedName>
</protein>
<accession>A0ABW6YLZ7</accession>
<dbReference type="EMBL" id="JBIBSM010000026">
    <property type="protein sequence ID" value="MFF8280889.1"/>
    <property type="molecule type" value="Genomic_DNA"/>
</dbReference>
<sequence>MTGRRVSALTSAFAVLAGMVLLVLTVREYCLGASAPRLGDGAAILLTAS</sequence>